<dbReference type="Gene3D" id="3.40.50.1820">
    <property type="entry name" value="alpha/beta hydrolase"/>
    <property type="match status" value="1"/>
</dbReference>
<dbReference type="SUPFAM" id="SSF53474">
    <property type="entry name" value="alpha/beta-Hydrolases"/>
    <property type="match status" value="1"/>
</dbReference>
<proteinExistence type="predicted"/>
<reference evidence="1" key="1">
    <citation type="submission" date="2023-06" db="EMBL/GenBank/DDBJ databases">
        <authorList>
            <person name="Noh H."/>
        </authorList>
    </citation>
    <scope>NUCLEOTIDE SEQUENCE</scope>
    <source>
        <strain evidence="1">DUCC20226</strain>
    </source>
</reference>
<protein>
    <submittedName>
        <fullName evidence="1">Uncharacterized protein</fullName>
    </submittedName>
</protein>
<dbReference type="Proteomes" id="UP001265746">
    <property type="component" value="Unassembled WGS sequence"/>
</dbReference>
<dbReference type="InterPro" id="IPR029058">
    <property type="entry name" value="AB_hydrolase_fold"/>
</dbReference>
<keyword evidence="2" id="KW-1185">Reference proteome</keyword>
<evidence type="ECO:0000313" key="1">
    <source>
        <dbReference type="EMBL" id="KAK2603337.1"/>
    </source>
</evidence>
<sequence>MPDVNPETANVLLPHLPINPESQTTLLLLHGAFSSKETWKPVHRHLEQYHLLIPTLPEHHEAANASASAN</sequence>
<name>A0AAD9W3J3_PHOAM</name>
<comment type="caution">
    <text evidence="1">The sequence shown here is derived from an EMBL/GenBank/DDBJ whole genome shotgun (WGS) entry which is preliminary data.</text>
</comment>
<dbReference type="AlphaFoldDB" id="A0AAD9W3J3"/>
<organism evidence="1 2">
    <name type="scientific">Phomopsis amygdali</name>
    <name type="common">Fusicoccum amygdali</name>
    <dbReference type="NCBI Taxonomy" id="1214568"/>
    <lineage>
        <taxon>Eukaryota</taxon>
        <taxon>Fungi</taxon>
        <taxon>Dikarya</taxon>
        <taxon>Ascomycota</taxon>
        <taxon>Pezizomycotina</taxon>
        <taxon>Sordariomycetes</taxon>
        <taxon>Sordariomycetidae</taxon>
        <taxon>Diaporthales</taxon>
        <taxon>Diaporthaceae</taxon>
        <taxon>Diaporthe</taxon>
    </lineage>
</organism>
<dbReference type="EMBL" id="JAUJFL010000005">
    <property type="protein sequence ID" value="KAK2603337.1"/>
    <property type="molecule type" value="Genomic_DNA"/>
</dbReference>
<accession>A0AAD9W3J3</accession>
<gene>
    <name evidence="1" type="ORF">N8I77_009802</name>
</gene>
<evidence type="ECO:0000313" key="2">
    <source>
        <dbReference type="Proteomes" id="UP001265746"/>
    </source>
</evidence>